<evidence type="ECO:0000313" key="1">
    <source>
        <dbReference type="EMBL" id="ODQ56799.1"/>
    </source>
</evidence>
<proteinExistence type="predicted"/>
<protein>
    <submittedName>
        <fullName evidence="1">Uncharacterized protein</fullName>
    </submittedName>
</protein>
<evidence type="ECO:0000313" key="2">
    <source>
        <dbReference type="Proteomes" id="UP000094112"/>
    </source>
</evidence>
<keyword evidence="2" id="KW-1185">Reference proteome</keyword>
<dbReference type="Proteomes" id="UP000094112">
    <property type="component" value="Unassembled WGS sequence"/>
</dbReference>
<dbReference type="RefSeq" id="XP_019036006.1">
    <property type="nucleotide sequence ID" value="XM_019184238.1"/>
</dbReference>
<name>A0A1E3NUD8_WICAA</name>
<organism evidence="1 2">
    <name type="scientific">Wickerhamomyces anomalus (strain ATCC 58044 / CBS 1984 / NCYC 433 / NRRL Y-366-8)</name>
    <name type="common">Yeast</name>
    <name type="synonym">Hansenula anomala</name>
    <dbReference type="NCBI Taxonomy" id="683960"/>
    <lineage>
        <taxon>Eukaryota</taxon>
        <taxon>Fungi</taxon>
        <taxon>Dikarya</taxon>
        <taxon>Ascomycota</taxon>
        <taxon>Saccharomycotina</taxon>
        <taxon>Saccharomycetes</taxon>
        <taxon>Phaffomycetales</taxon>
        <taxon>Wickerhamomycetaceae</taxon>
        <taxon>Wickerhamomyces</taxon>
    </lineage>
</organism>
<reference evidence="1 2" key="1">
    <citation type="journal article" date="2016" name="Proc. Natl. Acad. Sci. U.S.A.">
        <title>Comparative genomics of biotechnologically important yeasts.</title>
        <authorList>
            <person name="Riley R."/>
            <person name="Haridas S."/>
            <person name="Wolfe K.H."/>
            <person name="Lopes M.R."/>
            <person name="Hittinger C.T."/>
            <person name="Goeker M."/>
            <person name="Salamov A.A."/>
            <person name="Wisecaver J.H."/>
            <person name="Long T.M."/>
            <person name="Calvey C.H."/>
            <person name="Aerts A.L."/>
            <person name="Barry K.W."/>
            <person name="Choi C."/>
            <person name="Clum A."/>
            <person name="Coughlan A.Y."/>
            <person name="Deshpande S."/>
            <person name="Douglass A.P."/>
            <person name="Hanson S.J."/>
            <person name="Klenk H.-P."/>
            <person name="LaButti K.M."/>
            <person name="Lapidus A."/>
            <person name="Lindquist E.A."/>
            <person name="Lipzen A.M."/>
            <person name="Meier-Kolthoff J.P."/>
            <person name="Ohm R.A."/>
            <person name="Otillar R.P."/>
            <person name="Pangilinan J.L."/>
            <person name="Peng Y."/>
            <person name="Rokas A."/>
            <person name="Rosa C.A."/>
            <person name="Scheuner C."/>
            <person name="Sibirny A.A."/>
            <person name="Slot J.C."/>
            <person name="Stielow J.B."/>
            <person name="Sun H."/>
            <person name="Kurtzman C.P."/>
            <person name="Blackwell M."/>
            <person name="Grigoriev I.V."/>
            <person name="Jeffries T.W."/>
        </authorList>
    </citation>
    <scope>NUCLEOTIDE SEQUENCE [LARGE SCALE GENOMIC DNA]</scope>
    <source>
        <strain evidence="2">ATCC 58044 / CBS 1984 / NCYC 433 / NRRL Y-366-8</strain>
    </source>
</reference>
<gene>
    <name evidence="1" type="ORF">WICANDRAFT_71339</name>
</gene>
<sequence length="80" mass="9334">MPEKPQIRTIRLFNIDGHDDYFLPIELMSGSILVDRSNVPTYVEDIFEKTSDMDSQLLRLLKVEILDLGYMKNLMRKATT</sequence>
<dbReference type="AlphaFoldDB" id="A0A1E3NUD8"/>
<dbReference type="EMBL" id="KV454215">
    <property type="protein sequence ID" value="ODQ56799.1"/>
    <property type="molecule type" value="Genomic_DNA"/>
</dbReference>
<accession>A0A1E3NUD8</accession>
<dbReference type="GeneID" id="30201484"/>